<feature type="coiled-coil region" evidence="2">
    <location>
        <begin position="178"/>
        <end position="205"/>
    </location>
</feature>
<feature type="domain" description="MSP" evidence="5">
    <location>
        <begin position="16"/>
        <end position="136"/>
    </location>
</feature>
<dbReference type="PROSITE" id="PS50202">
    <property type="entry name" value="MSP"/>
    <property type="match status" value="1"/>
</dbReference>
<gene>
    <name evidence="6" type="ORF">POM88_042239</name>
</gene>
<comment type="similarity">
    <text evidence="1">Belongs to the VAMP-associated protein (VAP) (TC 9.B.17) family.</text>
</comment>
<dbReference type="PANTHER" id="PTHR10809:SF163">
    <property type="entry name" value="VESICLE-ASSOCIATED PROTEIN 1-2-LIKE ISOFORM X1"/>
    <property type="match status" value="1"/>
</dbReference>
<keyword evidence="7" id="KW-1185">Reference proteome</keyword>
<dbReference type="AlphaFoldDB" id="A0AAD8MC14"/>
<keyword evidence="4" id="KW-1133">Transmembrane helix</keyword>
<evidence type="ECO:0000256" key="4">
    <source>
        <dbReference type="SAM" id="Phobius"/>
    </source>
</evidence>
<evidence type="ECO:0000256" key="3">
    <source>
        <dbReference type="SAM" id="MobiDB-lite"/>
    </source>
</evidence>
<reference evidence="6" key="1">
    <citation type="submission" date="2023-02" db="EMBL/GenBank/DDBJ databases">
        <title>Genome of toxic invasive species Heracleum sosnowskyi carries increased number of genes despite the absence of recent whole-genome duplications.</title>
        <authorList>
            <person name="Schelkunov M."/>
            <person name="Shtratnikova V."/>
            <person name="Makarenko M."/>
            <person name="Klepikova A."/>
            <person name="Omelchenko D."/>
            <person name="Novikova G."/>
            <person name="Obukhova E."/>
            <person name="Bogdanov V."/>
            <person name="Penin A."/>
            <person name="Logacheva M."/>
        </authorList>
    </citation>
    <scope>NUCLEOTIDE SEQUENCE</scope>
    <source>
        <strain evidence="6">Hsosn_3</strain>
        <tissue evidence="6">Leaf</tissue>
    </source>
</reference>
<feature type="region of interest" description="Disordered" evidence="3">
    <location>
        <begin position="135"/>
        <end position="171"/>
    </location>
</feature>
<protein>
    <submittedName>
        <fullName evidence="6">Vesicle-associated protein 1-2</fullName>
    </submittedName>
</protein>
<dbReference type="Proteomes" id="UP001237642">
    <property type="component" value="Unassembled WGS sequence"/>
</dbReference>
<dbReference type="InterPro" id="IPR008962">
    <property type="entry name" value="PapD-like_sf"/>
</dbReference>
<keyword evidence="4" id="KW-0472">Membrane</keyword>
<dbReference type="PIRSF" id="PIRSF019693">
    <property type="entry name" value="VAMP-associated"/>
    <property type="match status" value="1"/>
</dbReference>
<dbReference type="InterPro" id="IPR013783">
    <property type="entry name" value="Ig-like_fold"/>
</dbReference>
<keyword evidence="2" id="KW-0175">Coiled coil</keyword>
<evidence type="ECO:0000313" key="7">
    <source>
        <dbReference type="Proteomes" id="UP001237642"/>
    </source>
</evidence>
<dbReference type="InterPro" id="IPR016763">
    <property type="entry name" value="VAP"/>
</dbReference>
<feature type="transmembrane region" description="Helical" evidence="4">
    <location>
        <begin position="217"/>
        <end position="241"/>
    </location>
</feature>
<dbReference type="Pfam" id="PF00635">
    <property type="entry name" value="Motile_Sperm"/>
    <property type="match status" value="1"/>
</dbReference>
<dbReference type="GO" id="GO:0005789">
    <property type="term" value="C:endoplasmic reticulum membrane"/>
    <property type="evidence" value="ECO:0007669"/>
    <property type="project" value="InterPro"/>
</dbReference>
<dbReference type="InterPro" id="IPR000535">
    <property type="entry name" value="MSP_dom"/>
</dbReference>
<dbReference type="SUPFAM" id="SSF49354">
    <property type="entry name" value="PapD-like"/>
    <property type="match status" value="1"/>
</dbReference>
<dbReference type="EMBL" id="JAUIZM010000009">
    <property type="protein sequence ID" value="KAK1366678.1"/>
    <property type="molecule type" value="Genomic_DNA"/>
</dbReference>
<evidence type="ECO:0000313" key="6">
    <source>
        <dbReference type="EMBL" id="KAK1366678.1"/>
    </source>
</evidence>
<reference evidence="6" key="2">
    <citation type="submission" date="2023-05" db="EMBL/GenBank/DDBJ databases">
        <authorList>
            <person name="Schelkunov M.I."/>
        </authorList>
    </citation>
    <scope>NUCLEOTIDE SEQUENCE</scope>
    <source>
        <strain evidence="6">Hsosn_3</strain>
        <tissue evidence="6">Leaf</tissue>
    </source>
</reference>
<name>A0AAD8MC14_9APIA</name>
<dbReference type="Gene3D" id="2.60.40.10">
    <property type="entry name" value="Immunoglobulins"/>
    <property type="match status" value="1"/>
</dbReference>
<evidence type="ECO:0000259" key="5">
    <source>
        <dbReference type="PROSITE" id="PS50202"/>
    </source>
</evidence>
<evidence type="ECO:0000256" key="1">
    <source>
        <dbReference type="ARBA" id="ARBA00008932"/>
    </source>
</evidence>
<organism evidence="6 7">
    <name type="scientific">Heracleum sosnowskyi</name>
    <dbReference type="NCBI Taxonomy" id="360622"/>
    <lineage>
        <taxon>Eukaryota</taxon>
        <taxon>Viridiplantae</taxon>
        <taxon>Streptophyta</taxon>
        <taxon>Embryophyta</taxon>
        <taxon>Tracheophyta</taxon>
        <taxon>Spermatophyta</taxon>
        <taxon>Magnoliopsida</taxon>
        <taxon>eudicotyledons</taxon>
        <taxon>Gunneridae</taxon>
        <taxon>Pentapetalae</taxon>
        <taxon>asterids</taxon>
        <taxon>campanulids</taxon>
        <taxon>Apiales</taxon>
        <taxon>Apiaceae</taxon>
        <taxon>Apioideae</taxon>
        <taxon>apioid superclade</taxon>
        <taxon>Tordylieae</taxon>
        <taxon>Tordyliinae</taxon>
        <taxon>Heracleum</taxon>
    </lineage>
</organism>
<accession>A0AAD8MC14</accession>
<comment type="caution">
    <text evidence="6">The sequence shown here is derived from an EMBL/GenBank/DDBJ whole genome shotgun (WGS) entry which is preliminary data.</text>
</comment>
<proteinExistence type="inferred from homology"/>
<feature type="compositionally biased region" description="Polar residues" evidence="3">
    <location>
        <begin position="156"/>
        <end position="171"/>
    </location>
</feature>
<dbReference type="GO" id="GO:0005886">
    <property type="term" value="C:plasma membrane"/>
    <property type="evidence" value="ECO:0007669"/>
    <property type="project" value="TreeGrafter"/>
</dbReference>
<keyword evidence="4" id="KW-0812">Transmembrane</keyword>
<dbReference type="GO" id="GO:0061817">
    <property type="term" value="P:endoplasmic reticulum-plasma membrane tethering"/>
    <property type="evidence" value="ECO:0007669"/>
    <property type="project" value="TreeGrafter"/>
</dbReference>
<evidence type="ECO:0000256" key="2">
    <source>
        <dbReference type="SAM" id="Coils"/>
    </source>
</evidence>
<dbReference type="GO" id="GO:0090158">
    <property type="term" value="P:endoplasmic reticulum membrane organization"/>
    <property type="evidence" value="ECO:0007669"/>
    <property type="project" value="TreeGrafter"/>
</dbReference>
<dbReference type="PANTHER" id="PTHR10809">
    <property type="entry name" value="VESICLE-ASSOCIATED MEMBRANE PROTEIN-ASSOCIATED PROTEIN"/>
    <property type="match status" value="1"/>
</dbReference>
<sequence>MDSSPTLFQSAHPSELISVDPLELEFPLELKKQICCTFQLSNKTDKHVAFKVKTTNPKKYSVRPNNGIVLPHSQSNVTVTMQALKEQPSTLKCNDKFLVQSVVAPPGATPKDITPEMFNKEAGNHVEECKLTVAYVDPPSPPSPVPEESEEETSENATAVSRGSSEHQVTSAKANDLISTLTKEKHAIIQENNRLQQELKLLKRGPRRNNGGSGLSIYYVLLIAVLGILLGQSISLFQLIYASLLIGGSSRLIY</sequence>
<dbReference type="FunFam" id="2.60.40.10:FF:000813">
    <property type="entry name" value="Vesicle-associated protein 1-1"/>
    <property type="match status" value="1"/>
</dbReference>